<dbReference type="RefSeq" id="WP_338667680.1">
    <property type="nucleotide sequence ID" value="NZ_CP146609.1"/>
</dbReference>
<organism evidence="1 2">
    <name type="scientific">Pseudodesulfovibrio methanolicus</name>
    <dbReference type="NCBI Taxonomy" id="3126690"/>
    <lineage>
        <taxon>Bacteria</taxon>
        <taxon>Pseudomonadati</taxon>
        <taxon>Thermodesulfobacteriota</taxon>
        <taxon>Desulfovibrionia</taxon>
        <taxon>Desulfovibrionales</taxon>
        <taxon>Desulfovibrionaceae</taxon>
    </lineage>
</organism>
<evidence type="ECO:0000313" key="2">
    <source>
        <dbReference type="Proteomes" id="UP001385389"/>
    </source>
</evidence>
<proteinExistence type="predicted"/>
<reference evidence="1 2" key="1">
    <citation type="submission" date="2024-03" db="EMBL/GenBank/DDBJ databases">
        <title>Phenotype and Genome Characterization of a Sulfate-Reducing Bacterium Pseudodesulfovibrio sp. strain 5S69, isolated from Petroleum Reservoir in Tatarstan (Russia).</title>
        <authorList>
            <person name="Bidzhieva S.K."/>
            <person name="Kadnikov V."/>
            <person name="Tourova T.P."/>
            <person name="Samigullina S.R."/>
            <person name="Sokolova D.S."/>
            <person name="Poltaraus A.B."/>
            <person name="Avtukh A.N."/>
            <person name="Tereshina V.M."/>
            <person name="Mardanov A.V."/>
            <person name="Nazina T.N."/>
        </authorList>
    </citation>
    <scope>NUCLEOTIDE SEQUENCE [LARGE SCALE GENOMIC DNA]</scope>
    <source>
        <strain evidence="1 2">5S69</strain>
    </source>
</reference>
<dbReference type="PROSITE" id="PS51257">
    <property type="entry name" value="PROKAR_LIPOPROTEIN"/>
    <property type="match status" value="1"/>
</dbReference>
<protein>
    <submittedName>
        <fullName evidence="1">Uncharacterized protein</fullName>
    </submittedName>
</protein>
<name>A0ABZ2IVB8_9BACT</name>
<evidence type="ECO:0000313" key="1">
    <source>
        <dbReference type="EMBL" id="WWX22003.1"/>
    </source>
</evidence>
<sequence length="927" mass="101513">MLTGEKGMRFGARYVALFFLCVSFGLFAGCQTLSLKKGPAAPAQTTASSQQIARTSDIDGEWLTLFHNQGNDYFLETRISTEPGRIHLALSGEGKVMNMPTSGGRVAAVKAVPRVLSGRWDSEAGAFDVADQGGANPIRLIGVFGARDRFAAVVVGKGWQNASLLIGVRKKGRDDLEALMAKADSKLGKILSHSSLGTLFNVLRIKAQGRGCTKDETAWAKQIQEAADEAGKIKGKVNIGALATAMFNDEHFRSVFGEPFHEMGLEEGQALADKLGQTQGCGQVNTRSRLSRDVMNAVVMILQNRSPLTRDYVMINNAAAQVVRNWMAGNESRFEAITQAYAGEPTAGLKKVNALVATSERMGRHIWPPQAPGYGDQVHAARTVLTKNEFLQGLDREMAKGANTLEDLNRLAQFPARHGESYKLLTAQEKAQVKARIASRVDSGTPDVVAAANEFAARQQSVADLTGNLAPFRSGKFSALAQYASPQHVETVQGIFDARRTAIEERIAHDATGKMNAILADGTASEARLRALVALRDSFLKSNRAILNEPIPARTAGALRQQCLSQLESLEPGIRAKIKTARSPSQINDLLAGLTIREDQKTPVVKRINSAQRKRIDELLAFKPVKRAADLGIGSFTTKNLNYGTEMMAIYLGDFGHARLRPDDAVVSGLFERYLYAYGKYCADYLPKDKVPITEQICVEETATTENGWEVERHCSQWETKETGFYADRELYGAHKRLGYKAGTKIFVDMFKSKNPFSGLSVVDDAVSIGDDMERLVRENGCGNAGLDRFERNFYNFVEGRPPLLLPGKETLAMVRQAVNVDRSANAQNLGALLDDLIAENSKGWMMNVYQRGSVSNIRVDKNGAGLPSTVRASYAFSSMGQRASGQVLLKFQNDIPACLYFSDAPQTCRHPSKRIIKDYENGRYQK</sequence>
<dbReference type="Proteomes" id="UP001385389">
    <property type="component" value="Chromosome"/>
</dbReference>
<keyword evidence="2" id="KW-1185">Reference proteome</keyword>
<accession>A0ABZ2IVB8</accession>
<gene>
    <name evidence="1" type="ORF">V8V93_16350</name>
</gene>
<dbReference type="EMBL" id="CP146609">
    <property type="protein sequence ID" value="WWX22003.1"/>
    <property type="molecule type" value="Genomic_DNA"/>
</dbReference>